<evidence type="ECO:0000256" key="13">
    <source>
        <dbReference type="PROSITE-ProRule" id="PRU00152"/>
    </source>
</evidence>
<comment type="caution">
    <text evidence="13">Lacks conserved residue(s) required for the propagation of feature annotation.</text>
</comment>
<dbReference type="SMART" id="SM00308">
    <property type="entry name" value="LH2"/>
    <property type="match status" value="1"/>
</dbReference>
<dbReference type="SUPFAM" id="SSF49723">
    <property type="entry name" value="Lipase/lipooxygenase domain (PLAT/LH2 domain)"/>
    <property type="match status" value="1"/>
</dbReference>
<comment type="cofactor">
    <cofactor evidence="10">
        <name>Fe cation</name>
        <dbReference type="ChEBI" id="CHEBI:24875"/>
    </cofactor>
    <text evidence="10">Binds 1 Fe cation per subunit.</text>
</comment>
<evidence type="ECO:0000256" key="12">
    <source>
        <dbReference type="PIRSR" id="PIRSR601885-3"/>
    </source>
</evidence>
<protein>
    <submittedName>
        <fullName evidence="17">Arachidonate 5-lipoxygenase a</fullName>
    </submittedName>
</protein>
<dbReference type="AlphaFoldDB" id="A0A3B3V5Y7"/>
<evidence type="ECO:0000256" key="10">
    <source>
        <dbReference type="PIRSR" id="PIRSR601885-1"/>
    </source>
</evidence>
<feature type="binding site" evidence="11">
    <location>
        <position position="17"/>
    </location>
    <ligand>
        <name>Ca(2+)</name>
        <dbReference type="ChEBI" id="CHEBI:29108"/>
        <label>1</label>
    </ligand>
</feature>
<evidence type="ECO:0000313" key="17">
    <source>
        <dbReference type="Ensembl" id="ENSPLAP00000020342.1"/>
    </source>
</evidence>
<evidence type="ECO:0000256" key="7">
    <source>
        <dbReference type="ARBA" id="ARBA00023002"/>
    </source>
</evidence>
<feature type="binding site" evidence="11">
    <location>
        <position position="39"/>
    </location>
    <ligand>
        <name>Ca(2+)</name>
        <dbReference type="ChEBI" id="CHEBI:29108"/>
        <label>2</label>
    </ligand>
</feature>
<dbReference type="GO" id="GO:0005737">
    <property type="term" value="C:cytoplasm"/>
    <property type="evidence" value="ECO:0007669"/>
    <property type="project" value="UniProtKB-SubCell"/>
</dbReference>
<name>A0A3B3V5Y7_9TELE</name>
<comment type="similarity">
    <text evidence="3 14">Belongs to the lipoxygenase family.</text>
</comment>
<comment type="pathway">
    <text evidence="2">Lipid metabolism.</text>
</comment>
<evidence type="ECO:0000259" key="16">
    <source>
        <dbReference type="PROSITE" id="PS51393"/>
    </source>
</evidence>
<dbReference type="InterPro" id="IPR000907">
    <property type="entry name" value="LipOase"/>
</dbReference>
<feature type="binding site" evidence="10">
    <location>
        <position position="323"/>
    </location>
    <ligand>
        <name>Fe cation</name>
        <dbReference type="ChEBI" id="CHEBI:24875"/>
        <note>catalytic</note>
    </ligand>
</feature>
<feature type="domain" description="PLAT" evidence="15">
    <location>
        <begin position="2"/>
        <end position="118"/>
    </location>
</feature>
<dbReference type="InterPro" id="IPR013819">
    <property type="entry name" value="LipOase_C"/>
</dbReference>
<evidence type="ECO:0000256" key="5">
    <source>
        <dbReference type="ARBA" id="ARBA00022723"/>
    </source>
</evidence>
<keyword evidence="7 14" id="KW-0560">Oxidoreductase</keyword>
<keyword evidence="11" id="KW-0106">Calcium</keyword>
<dbReference type="FunFam" id="2.60.60.20:FF:000002">
    <property type="entry name" value="Arachidonate 5-lipoxygenase a"/>
    <property type="match status" value="1"/>
</dbReference>
<keyword evidence="6 14" id="KW-0223">Dioxygenase</keyword>
<reference evidence="17" key="2">
    <citation type="submission" date="2025-09" db="UniProtKB">
        <authorList>
            <consortium name="Ensembl"/>
        </authorList>
    </citation>
    <scope>IDENTIFICATION</scope>
</reference>
<evidence type="ECO:0000256" key="2">
    <source>
        <dbReference type="ARBA" id="ARBA00005189"/>
    </source>
</evidence>
<dbReference type="Proteomes" id="UP000261500">
    <property type="component" value="Unplaced"/>
</dbReference>
<dbReference type="InterPro" id="IPR042062">
    <property type="entry name" value="PLAT_LOX_verte"/>
</dbReference>
<dbReference type="InterPro" id="IPR036392">
    <property type="entry name" value="PLAT/LH2_dom_sf"/>
</dbReference>
<dbReference type="GO" id="GO:0005506">
    <property type="term" value="F:iron ion binding"/>
    <property type="evidence" value="ECO:0007669"/>
    <property type="project" value="InterPro"/>
</dbReference>
<evidence type="ECO:0000256" key="9">
    <source>
        <dbReference type="ARBA" id="ARBA00023098"/>
    </source>
</evidence>
<evidence type="ECO:0000259" key="15">
    <source>
        <dbReference type="PROSITE" id="PS50095"/>
    </source>
</evidence>
<dbReference type="PROSITE" id="PS50095">
    <property type="entry name" value="PLAT"/>
    <property type="match status" value="1"/>
</dbReference>
<keyword evidence="9" id="KW-0443">Lipid metabolism</keyword>
<proteinExistence type="inferred from homology"/>
<feature type="domain" description="Lipoxygenase" evidence="16">
    <location>
        <begin position="117"/>
        <end position="614"/>
    </location>
</feature>
<feature type="binding site" evidence="11">
    <location>
        <position position="80"/>
    </location>
    <ligand>
        <name>Ca(2+)</name>
        <dbReference type="ChEBI" id="CHEBI:29108"/>
        <label>1</label>
    </ligand>
</feature>
<evidence type="ECO:0000256" key="6">
    <source>
        <dbReference type="ARBA" id="ARBA00022964"/>
    </source>
</evidence>
<keyword evidence="18" id="KW-1185">Reference proteome</keyword>
<dbReference type="Gene3D" id="3.10.450.60">
    <property type="match status" value="1"/>
</dbReference>
<keyword evidence="5 10" id="KW-0479">Metal-binding</keyword>
<evidence type="ECO:0000256" key="1">
    <source>
        <dbReference type="ARBA" id="ARBA00004496"/>
    </source>
</evidence>
<feature type="binding site" evidence="10">
    <location>
        <position position="491"/>
    </location>
    <ligand>
        <name>Fe cation</name>
        <dbReference type="ChEBI" id="CHEBI:24875"/>
        <note>catalytic</note>
    </ligand>
</feature>
<dbReference type="InterPro" id="IPR020833">
    <property type="entry name" value="LipOase_Fe_BS"/>
</dbReference>
<evidence type="ECO:0000256" key="4">
    <source>
        <dbReference type="ARBA" id="ARBA00022490"/>
    </source>
</evidence>
<evidence type="ECO:0000256" key="8">
    <source>
        <dbReference type="ARBA" id="ARBA00023004"/>
    </source>
</evidence>
<keyword evidence="8 10" id="KW-0408">Iron</keyword>
<feature type="site" description="Essential for stabilizing binding to COTL1" evidence="12">
    <location>
        <position position="103"/>
    </location>
</feature>
<dbReference type="STRING" id="48699.ENSPLAP00000020342"/>
<dbReference type="GO" id="GO:0016702">
    <property type="term" value="F:oxidoreductase activity, acting on single donors with incorporation of molecular oxygen, incorporation of two atoms of oxygen"/>
    <property type="evidence" value="ECO:0007669"/>
    <property type="project" value="InterPro"/>
</dbReference>
<dbReference type="Gene3D" id="2.60.60.20">
    <property type="entry name" value="PLAT/LH2 domain"/>
    <property type="match status" value="1"/>
</dbReference>
<organism evidence="17 18">
    <name type="scientific">Poecilia latipinna</name>
    <name type="common">sailfin molly</name>
    <dbReference type="NCBI Taxonomy" id="48699"/>
    <lineage>
        <taxon>Eukaryota</taxon>
        <taxon>Metazoa</taxon>
        <taxon>Chordata</taxon>
        <taxon>Craniata</taxon>
        <taxon>Vertebrata</taxon>
        <taxon>Euteleostomi</taxon>
        <taxon>Actinopterygii</taxon>
        <taxon>Neopterygii</taxon>
        <taxon>Teleostei</taxon>
        <taxon>Neoteleostei</taxon>
        <taxon>Acanthomorphata</taxon>
        <taxon>Ovalentaria</taxon>
        <taxon>Atherinomorphae</taxon>
        <taxon>Cyprinodontiformes</taxon>
        <taxon>Poeciliidae</taxon>
        <taxon>Poeciliinae</taxon>
        <taxon>Poecilia</taxon>
    </lineage>
</organism>
<dbReference type="PROSITE" id="PS00711">
    <property type="entry name" value="LIPOXYGENASE_1"/>
    <property type="match status" value="1"/>
</dbReference>
<sequence length="614" mass="71661">MPSYTVTVATGSQWFAGTDDYVYITLVGTEGCSERTLLDKPLYNDFERGAVDSYNVKVDENLGDVVLVKIEKKKYWMQDDWYCRYVTIKTPCGDYVEFPCFRWLVDDKEVVLRDGRAFLPQDDKTSIVKQHRQKELDQRRKAYRWKEWQPGFPLSIDANRHRDLPRDIQFDSEKGVDFILNYSKAIENLCVNSFMNMFQSSWSDFADFEKIFVRIKNTISEYVMQHWKEDFMFGYQFLNGCNPVLICKCTELPDKFPVTNEMVSVSLERDLTLEQEIKLGQDPDENPIFLPTDGQYDWLLAKIWVRSADFQHHQNITHLLRTHLMTEVFGIAMFRQLPAVHPVFKLNQNHLCRRIRCFLMCFVKANATGGGGHIQLVQKATKTLTFRSLCFPDMIKSRGMDSTEELPTYFYRDDGYKVWEATKSFVSDVIGIYYTSDERVQGDEEIQAFVKDVCSFGMQDFDHCEFPKSLKTRDELVEYLTVVIFTASSQHAAVNFGQYDWCSWIPNAPSTMRKPPPKEKGQVDVKTIIESLPDRGRSSWHLGAVWALSQYQENELYLGMYPDEHFIEKPVKDAMGKFRKELAEITRSIKRRNEEKKLPYYNMSPDKIPNSVAV</sequence>
<dbReference type="InterPro" id="IPR036226">
    <property type="entry name" value="LipOase_C_sf"/>
</dbReference>
<dbReference type="PROSITE" id="PS51393">
    <property type="entry name" value="LIPOXYGENASE_3"/>
    <property type="match status" value="1"/>
</dbReference>
<dbReference type="Pfam" id="PF01477">
    <property type="entry name" value="PLAT"/>
    <property type="match status" value="1"/>
</dbReference>
<feature type="binding site" evidence="10">
    <location>
        <position position="318"/>
    </location>
    <ligand>
        <name>Fe cation</name>
        <dbReference type="ChEBI" id="CHEBI:24875"/>
        <note>catalytic</note>
    </ligand>
</feature>
<dbReference type="PRINTS" id="PR00087">
    <property type="entry name" value="LIPOXYGENASE"/>
</dbReference>
<dbReference type="Pfam" id="PF00305">
    <property type="entry name" value="Lipoxygenase"/>
    <property type="match status" value="1"/>
</dbReference>
<dbReference type="InterPro" id="IPR001885">
    <property type="entry name" value="LipOase_mml"/>
</dbReference>
<evidence type="ECO:0000256" key="3">
    <source>
        <dbReference type="ARBA" id="ARBA00009419"/>
    </source>
</evidence>
<dbReference type="SUPFAM" id="SSF48484">
    <property type="entry name" value="Lipoxigenase"/>
    <property type="match status" value="1"/>
</dbReference>
<dbReference type="PANTHER" id="PTHR11771">
    <property type="entry name" value="LIPOXYGENASE"/>
    <property type="match status" value="1"/>
</dbReference>
<dbReference type="GeneTree" id="ENSGT00940000156111"/>
<dbReference type="GO" id="GO:0034440">
    <property type="term" value="P:lipid oxidation"/>
    <property type="evidence" value="ECO:0007669"/>
    <property type="project" value="InterPro"/>
</dbReference>
<reference evidence="17" key="1">
    <citation type="submission" date="2025-08" db="UniProtKB">
        <authorList>
            <consortium name="Ensembl"/>
        </authorList>
    </citation>
    <scope>IDENTIFICATION</scope>
</reference>
<dbReference type="PRINTS" id="PR00467">
    <property type="entry name" value="MAMLPOXGNASE"/>
</dbReference>
<evidence type="ECO:0000313" key="18">
    <source>
        <dbReference type="Proteomes" id="UP000261500"/>
    </source>
</evidence>
<dbReference type="InterPro" id="IPR001024">
    <property type="entry name" value="PLAT/LH2_dom"/>
</dbReference>
<evidence type="ECO:0000256" key="14">
    <source>
        <dbReference type="RuleBase" id="RU003974"/>
    </source>
</evidence>
<dbReference type="CDD" id="cd01753">
    <property type="entry name" value="PLAT_LOX"/>
    <property type="match status" value="1"/>
</dbReference>
<dbReference type="Gene3D" id="1.20.245.10">
    <property type="entry name" value="Lipoxygenase-1, Domain 5"/>
    <property type="match status" value="2"/>
</dbReference>
<evidence type="ECO:0000256" key="11">
    <source>
        <dbReference type="PIRSR" id="PIRSR601885-2"/>
    </source>
</evidence>
<feature type="binding site" evidence="11">
    <location>
        <position position="79"/>
    </location>
    <ligand>
        <name>Ca(2+)</name>
        <dbReference type="ChEBI" id="CHEBI:29108"/>
        <label>1</label>
    </ligand>
</feature>
<comment type="subcellular location">
    <subcellularLocation>
        <location evidence="1">Cytoplasm</location>
    </subcellularLocation>
</comment>
<dbReference type="Ensembl" id="ENSPLAT00000013778.1">
    <property type="protein sequence ID" value="ENSPLAP00000020342.1"/>
    <property type="gene ID" value="ENSPLAG00000003195.1"/>
</dbReference>
<dbReference type="FunFam" id="1.20.245.10:FF:000001">
    <property type="entry name" value="Arachidonate 5-lipoxygenase a"/>
    <property type="match status" value="1"/>
</dbReference>
<keyword evidence="4" id="KW-0963">Cytoplasm</keyword>
<accession>A0A3B3V5Y7</accession>